<accession>A0A1B8GPL4</accession>
<evidence type="ECO:0000256" key="4">
    <source>
        <dbReference type="ARBA" id="ARBA00023163"/>
    </source>
</evidence>
<feature type="compositionally biased region" description="Polar residues" evidence="6">
    <location>
        <begin position="17"/>
        <end position="33"/>
    </location>
</feature>
<dbReference type="PANTHER" id="PTHR47660">
    <property type="entry name" value="TRANSCRIPTION FACTOR WITH C2H2 AND ZN(2)-CYS(6) DNA BINDING DOMAIN (EUROFUNG)-RELATED-RELATED"/>
    <property type="match status" value="1"/>
</dbReference>
<dbReference type="RefSeq" id="XP_018131491.1">
    <property type="nucleotide sequence ID" value="XM_018274560.2"/>
</dbReference>
<dbReference type="GO" id="GO:0000981">
    <property type="term" value="F:DNA-binding transcription factor activity, RNA polymerase II-specific"/>
    <property type="evidence" value="ECO:0007669"/>
    <property type="project" value="InterPro"/>
</dbReference>
<dbReference type="Proteomes" id="UP000091956">
    <property type="component" value="Unassembled WGS sequence"/>
</dbReference>
<dbReference type="PROSITE" id="PS50048">
    <property type="entry name" value="ZN2_CY6_FUNGAL_2"/>
    <property type="match status" value="1"/>
</dbReference>
<evidence type="ECO:0000313" key="9">
    <source>
        <dbReference type="Proteomes" id="UP000091956"/>
    </source>
</evidence>
<dbReference type="GO" id="GO:0008270">
    <property type="term" value="F:zinc ion binding"/>
    <property type="evidence" value="ECO:0007669"/>
    <property type="project" value="InterPro"/>
</dbReference>
<dbReference type="AlphaFoldDB" id="A0A1B8GPL4"/>
<feature type="domain" description="Zn(2)-C6 fungal-type" evidence="7">
    <location>
        <begin position="87"/>
        <end position="116"/>
    </location>
</feature>
<evidence type="ECO:0000313" key="8">
    <source>
        <dbReference type="EMBL" id="OBT97758.1"/>
    </source>
</evidence>
<dbReference type="SMART" id="SM00066">
    <property type="entry name" value="GAL4"/>
    <property type="match status" value="1"/>
</dbReference>
<keyword evidence="4" id="KW-0804">Transcription</keyword>
<keyword evidence="3" id="KW-0805">Transcription regulation</keyword>
<gene>
    <name evidence="8" type="ORF">VE01_05094</name>
</gene>
<reference evidence="9" key="2">
    <citation type="journal article" date="2018" name="Nat. Commun.">
        <title>Extreme sensitivity to ultraviolet light in the fungal pathogen causing white-nose syndrome of bats.</title>
        <authorList>
            <person name="Palmer J.M."/>
            <person name="Drees K.P."/>
            <person name="Foster J.T."/>
            <person name="Lindner D.L."/>
        </authorList>
    </citation>
    <scope>NUCLEOTIDE SEQUENCE [LARGE SCALE GENOMIC DNA]</scope>
    <source>
        <strain evidence="9">UAMH 10579</strain>
    </source>
</reference>
<dbReference type="GO" id="GO:0003677">
    <property type="term" value="F:DNA binding"/>
    <property type="evidence" value="ECO:0007669"/>
    <property type="project" value="InterPro"/>
</dbReference>
<keyword evidence="1" id="KW-0479">Metal-binding</keyword>
<dbReference type="GeneID" id="28838480"/>
<keyword evidence="2" id="KW-0862">Zinc</keyword>
<dbReference type="InterPro" id="IPR001138">
    <property type="entry name" value="Zn2Cys6_DnaBD"/>
</dbReference>
<name>A0A1B8GPL4_9PEZI</name>
<evidence type="ECO:0000256" key="2">
    <source>
        <dbReference type="ARBA" id="ARBA00022833"/>
    </source>
</evidence>
<dbReference type="STRING" id="342668.A0A1B8GPL4"/>
<evidence type="ECO:0000259" key="7">
    <source>
        <dbReference type="PROSITE" id="PS50048"/>
    </source>
</evidence>
<evidence type="ECO:0000256" key="1">
    <source>
        <dbReference type="ARBA" id="ARBA00022723"/>
    </source>
</evidence>
<feature type="region of interest" description="Disordered" evidence="6">
    <location>
        <begin position="1"/>
        <end position="44"/>
    </location>
</feature>
<dbReference type="PROSITE" id="PS00463">
    <property type="entry name" value="ZN2_CY6_FUNGAL_1"/>
    <property type="match status" value="1"/>
</dbReference>
<dbReference type="SUPFAM" id="SSF57701">
    <property type="entry name" value="Zn2/Cys6 DNA-binding domain"/>
    <property type="match status" value="1"/>
</dbReference>
<dbReference type="Gene3D" id="4.10.240.10">
    <property type="entry name" value="Zn(2)-C6 fungal-type DNA-binding domain"/>
    <property type="match status" value="1"/>
</dbReference>
<evidence type="ECO:0000256" key="6">
    <source>
        <dbReference type="SAM" id="MobiDB-lite"/>
    </source>
</evidence>
<dbReference type="OrthoDB" id="654211at2759"/>
<evidence type="ECO:0000256" key="5">
    <source>
        <dbReference type="ARBA" id="ARBA00023242"/>
    </source>
</evidence>
<organism evidence="8 9">
    <name type="scientific">Pseudogymnoascus verrucosus</name>
    <dbReference type="NCBI Taxonomy" id="342668"/>
    <lineage>
        <taxon>Eukaryota</taxon>
        <taxon>Fungi</taxon>
        <taxon>Dikarya</taxon>
        <taxon>Ascomycota</taxon>
        <taxon>Pezizomycotina</taxon>
        <taxon>Leotiomycetes</taxon>
        <taxon>Thelebolales</taxon>
        <taxon>Thelebolaceae</taxon>
        <taxon>Pseudogymnoascus</taxon>
    </lineage>
</organism>
<dbReference type="Pfam" id="PF00172">
    <property type="entry name" value="Zn_clus"/>
    <property type="match status" value="1"/>
</dbReference>
<protein>
    <recommendedName>
        <fullName evidence="7">Zn(2)-C6 fungal-type domain-containing protein</fullName>
    </recommendedName>
</protein>
<dbReference type="InterPro" id="IPR007219">
    <property type="entry name" value="XnlR_reg_dom"/>
</dbReference>
<reference evidence="8 9" key="1">
    <citation type="submission" date="2016-03" db="EMBL/GenBank/DDBJ databases">
        <title>Comparative genomics of Pseudogymnoascus destructans, the fungus causing white-nose syndrome of bats.</title>
        <authorList>
            <person name="Palmer J.M."/>
            <person name="Drees K.P."/>
            <person name="Foster J.T."/>
            <person name="Lindner D.L."/>
        </authorList>
    </citation>
    <scope>NUCLEOTIDE SEQUENCE [LARGE SCALE GENOMIC DNA]</scope>
    <source>
        <strain evidence="8 9">UAMH 10579</strain>
    </source>
</reference>
<dbReference type="CDD" id="cd00067">
    <property type="entry name" value="GAL4"/>
    <property type="match status" value="1"/>
</dbReference>
<sequence length="725" mass="80970">MSEQHNPNVAAGLEPNGNFSWDDSFASESQSKRQSSHQDKKKYHCPCGSTMSRSDVLLRHIRKCQMARDTLESSGSTSRRPSRSKTACNECAASRLKCDSQNPCSGCKKKSLRCEYTRKGYSDPYKVFRIPAANPVVEQAQQAPEPHPHQPQNMNAESAASILPTPPGNTISAAEQSGVLEFTGFDFNTPFDHTNATPLSGYSSAGMNDAFLDLDWDSLLTNLDWPENMVSANNAATASSDFTEISSVPKEAAWNFTEGLQLRQIDSVEAKCVEIQNYIGAFQTGIDHTILSKYITRDRLVDCVQLYGKCFQSIHPILHLPTFELTKTPPDLLAAMMLVGACYSSNIIPPAIVVQGAIHMLLVLECSSHERAMNAPPLASIQATALLCQLLILTQNPQAYYFATMYRARTISMAERAGLFYASDTPSHWDLKESSFDWFQWSQLEMRKRLAHHIFVDDIGANMFTRSSSHISPFTFYVDTPCYNDCWVAPTANECLEKLRIAPPPIKVATAVKRLRSASSLQGNHLFDASDCGMLEIIVALHNVLFRAMEESLDDENNVPLDDATSSTQSTDVNFSDLLNRDLLNYDIANIASKIVGKYGSASIRRVDDALDAWLRNWNARLRRDIYDERHGAFTHPLNFWLLAKLFVVLHFFRNRYQGNVPDMGEDGQPQRDSELHAFYNNNGAAQGRLAIQMQVIGWLSKLRKQREGSLLSGGSFISEVLNMQ</sequence>
<proteinExistence type="predicted"/>
<dbReference type="CDD" id="cd12148">
    <property type="entry name" value="fungal_TF_MHR"/>
    <property type="match status" value="1"/>
</dbReference>
<dbReference type="GO" id="GO:0006351">
    <property type="term" value="P:DNA-templated transcription"/>
    <property type="evidence" value="ECO:0007669"/>
    <property type="project" value="InterPro"/>
</dbReference>
<dbReference type="EMBL" id="KV460220">
    <property type="protein sequence ID" value="OBT97758.1"/>
    <property type="molecule type" value="Genomic_DNA"/>
</dbReference>
<dbReference type="InterPro" id="IPR036864">
    <property type="entry name" value="Zn2-C6_fun-type_DNA-bd_sf"/>
</dbReference>
<keyword evidence="5" id="KW-0539">Nucleus</keyword>
<evidence type="ECO:0000256" key="3">
    <source>
        <dbReference type="ARBA" id="ARBA00023015"/>
    </source>
</evidence>
<keyword evidence="9" id="KW-1185">Reference proteome</keyword>
<dbReference type="Pfam" id="PF04082">
    <property type="entry name" value="Fungal_trans"/>
    <property type="match status" value="1"/>
</dbReference>